<evidence type="ECO:0000259" key="6">
    <source>
        <dbReference type="PROSITE" id="PS51296"/>
    </source>
</evidence>
<keyword evidence="1" id="KW-0001">2Fe-2S</keyword>
<dbReference type="SUPFAM" id="SSF50022">
    <property type="entry name" value="ISP domain"/>
    <property type="match status" value="1"/>
</dbReference>
<dbReference type="InterPro" id="IPR007557">
    <property type="entry name" value="PSP1_C"/>
</dbReference>
<evidence type="ECO:0000256" key="2">
    <source>
        <dbReference type="ARBA" id="ARBA00022723"/>
    </source>
</evidence>
<feature type="region of interest" description="Disordered" evidence="5">
    <location>
        <begin position="267"/>
        <end position="289"/>
    </location>
</feature>
<dbReference type="PANTHER" id="PTHR21496">
    <property type="entry name" value="FERREDOXIN-RELATED"/>
    <property type="match status" value="1"/>
</dbReference>
<dbReference type="AlphaFoldDB" id="E7C3P3"/>
<sequence>MPDWTQIADTVAVGANSGATYFVDDVEVALFQTDGEWLAIEGRCPHKGASLGNGCVENAVVKCPWHDWQFDLRNGDAVGRPGSGVRTIPVRVDGTTVLIDRDALVAQATATNAVDDGIHRYVVRYGALGWVGLFGTVDRIACSHRDRVVLQTHRGLELGEMLSDPTDDRSASADAQPAGEVVRLAETDEIDAHNGRQNGAVNRLIADAQQQLDQRELPISVVDGEVLFDAESAVLYFVGESHPDAGPLVTDIARGHGLERIELQPMIDPPPSTGGGCGKPGCGGGGCHS</sequence>
<dbReference type="GO" id="GO:0046872">
    <property type="term" value="F:metal ion binding"/>
    <property type="evidence" value="ECO:0007669"/>
    <property type="project" value="UniProtKB-KW"/>
</dbReference>
<accession>E7C3P3</accession>
<organism evidence="7">
    <name type="scientific">uncultured myxobacterium HF0200_08J13</name>
    <dbReference type="NCBI Taxonomy" id="723558"/>
    <lineage>
        <taxon>Bacteria</taxon>
        <taxon>Pseudomonadati</taxon>
        <taxon>Myxococcota</taxon>
        <taxon>Myxococcia</taxon>
        <taxon>Myxococcales</taxon>
        <taxon>environmental samples</taxon>
    </lineage>
</organism>
<evidence type="ECO:0000256" key="1">
    <source>
        <dbReference type="ARBA" id="ARBA00022714"/>
    </source>
</evidence>
<feature type="compositionally biased region" description="Gly residues" evidence="5">
    <location>
        <begin position="273"/>
        <end position="289"/>
    </location>
</feature>
<dbReference type="GO" id="GO:0051537">
    <property type="term" value="F:2 iron, 2 sulfur cluster binding"/>
    <property type="evidence" value="ECO:0007669"/>
    <property type="project" value="UniProtKB-KW"/>
</dbReference>
<dbReference type="EMBL" id="GU567974">
    <property type="protein sequence ID" value="ADI22067.1"/>
    <property type="molecule type" value="Genomic_DNA"/>
</dbReference>
<dbReference type="InterPro" id="IPR036922">
    <property type="entry name" value="Rieske_2Fe-2S_sf"/>
</dbReference>
<evidence type="ECO:0000256" key="4">
    <source>
        <dbReference type="ARBA" id="ARBA00023014"/>
    </source>
</evidence>
<feature type="domain" description="Rieske" evidence="6">
    <location>
        <begin position="4"/>
        <end position="99"/>
    </location>
</feature>
<dbReference type="PANTHER" id="PTHR21496:SF23">
    <property type="entry name" value="3-PHENYLPROPIONATE_CINNAMIC ACID DIOXYGENASE FERREDOXIN SUBUNIT"/>
    <property type="match status" value="1"/>
</dbReference>
<dbReference type="PROSITE" id="PS51296">
    <property type="entry name" value="RIESKE"/>
    <property type="match status" value="1"/>
</dbReference>
<dbReference type="Pfam" id="PF00355">
    <property type="entry name" value="Rieske"/>
    <property type="match status" value="1"/>
</dbReference>
<keyword evidence="3" id="KW-0408">Iron</keyword>
<keyword evidence="7" id="KW-0223">Dioxygenase</keyword>
<keyword evidence="4" id="KW-0411">Iron-sulfur</keyword>
<dbReference type="Gene3D" id="2.102.10.10">
    <property type="entry name" value="Rieske [2Fe-2S] iron-sulphur domain"/>
    <property type="match status" value="1"/>
</dbReference>
<keyword evidence="7" id="KW-0560">Oxidoreductase</keyword>
<keyword evidence="2" id="KW-0479">Metal-binding</keyword>
<evidence type="ECO:0000256" key="3">
    <source>
        <dbReference type="ARBA" id="ARBA00023004"/>
    </source>
</evidence>
<proteinExistence type="predicted"/>
<dbReference type="GO" id="GO:0051213">
    <property type="term" value="F:dioxygenase activity"/>
    <property type="evidence" value="ECO:0007669"/>
    <property type="project" value="UniProtKB-KW"/>
</dbReference>
<evidence type="ECO:0000313" key="7">
    <source>
        <dbReference type="EMBL" id="ADI22067.1"/>
    </source>
</evidence>
<evidence type="ECO:0000256" key="5">
    <source>
        <dbReference type="SAM" id="MobiDB-lite"/>
    </source>
</evidence>
<dbReference type="Pfam" id="PF04468">
    <property type="entry name" value="PSP1"/>
    <property type="match status" value="1"/>
</dbReference>
<reference evidence="7" key="1">
    <citation type="submission" date="2010-01" db="EMBL/GenBank/DDBJ databases">
        <title>Genome fragments of uncultured bacteria from the North Pacific subtropical Gyre.</title>
        <authorList>
            <person name="Pham V.D."/>
            <person name="Delong E.F."/>
        </authorList>
    </citation>
    <scope>NUCLEOTIDE SEQUENCE</scope>
</reference>
<dbReference type="InterPro" id="IPR017941">
    <property type="entry name" value="Rieske_2Fe-2S"/>
</dbReference>
<name>E7C3P3_9BACT</name>
<protein>
    <submittedName>
        <fullName evidence="7">Ferredoxin subunits of nitrite reductase and ring-hydroxylating dioxygenases</fullName>
    </submittedName>
</protein>